<evidence type="ECO:0000313" key="2">
    <source>
        <dbReference type="Proteomes" id="UP000887578"/>
    </source>
</evidence>
<feature type="domain" description="ELP1 first N-terminal beta-propeller" evidence="1">
    <location>
        <begin position="2"/>
        <end position="120"/>
    </location>
</feature>
<dbReference type="Proteomes" id="UP000887578">
    <property type="component" value="Unplaced"/>
</dbReference>
<dbReference type="Pfam" id="PF04762">
    <property type="entry name" value="Beta-prop_ELP1_1st"/>
    <property type="match status" value="1"/>
</dbReference>
<evidence type="ECO:0000313" key="3">
    <source>
        <dbReference type="WBParaSite" id="PDA_v2.g24268.t1"/>
    </source>
</evidence>
<evidence type="ECO:0000259" key="1">
    <source>
        <dbReference type="Pfam" id="PF04762"/>
    </source>
</evidence>
<name>A0A914PZH5_9BILA</name>
<dbReference type="InterPro" id="IPR056164">
    <property type="entry name" value="Beta-prop_ELP1_1st"/>
</dbReference>
<proteinExistence type="predicted"/>
<dbReference type="GO" id="GO:0002926">
    <property type="term" value="P:tRNA wobble base 5-methoxycarbonylmethyl-2-thiouridinylation"/>
    <property type="evidence" value="ECO:0007669"/>
    <property type="project" value="TreeGrafter"/>
</dbReference>
<dbReference type="PANTHER" id="PTHR12747">
    <property type="entry name" value="ELONGATOR COMPLEX PROTEIN 1"/>
    <property type="match status" value="1"/>
</dbReference>
<dbReference type="InterPro" id="IPR006849">
    <property type="entry name" value="Elp1"/>
</dbReference>
<keyword evidence="2" id="KW-1185">Reference proteome</keyword>
<reference evidence="3" key="1">
    <citation type="submission" date="2022-11" db="UniProtKB">
        <authorList>
            <consortium name="WormBaseParasite"/>
        </authorList>
    </citation>
    <scope>IDENTIFICATION</scope>
</reference>
<dbReference type="GO" id="GO:0005829">
    <property type="term" value="C:cytosol"/>
    <property type="evidence" value="ECO:0007669"/>
    <property type="project" value="TreeGrafter"/>
</dbReference>
<sequence>MEICAIFSNGAIIVISTMNGDIQEYPVLFEQKILGGSWSPDLSLLIIATNEKIYSFTRDFDIENEVELYFQDRGREQLMTIGWGETQFQGSEGKQTREKLDENTEPGLISAFDDCRAIIS</sequence>
<protein>
    <recommendedName>
        <fullName evidence="1">ELP1 first N-terminal beta-propeller domain-containing protein</fullName>
    </recommendedName>
</protein>
<dbReference type="PANTHER" id="PTHR12747:SF0">
    <property type="entry name" value="ELONGATOR COMPLEX PROTEIN 1"/>
    <property type="match status" value="1"/>
</dbReference>
<dbReference type="GO" id="GO:0033588">
    <property type="term" value="C:elongator holoenzyme complex"/>
    <property type="evidence" value="ECO:0007669"/>
    <property type="project" value="InterPro"/>
</dbReference>
<dbReference type="AlphaFoldDB" id="A0A914PZH5"/>
<dbReference type="GO" id="GO:0000049">
    <property type="term" value="F:tRNA binding"/>
    <property type="evidence" value="ECO:0007669"/>
    <property type="project" value="TreeGrafter"/>
</dbReference>
<organism evidence="2 3">
    <name type="scientific">Panagrolaimus davidi</name>
    <dbReference type="NCBI Taxonomy" id="227884"/>
    <lineage>
        <taxon>Eukaryota</taxon>
        <taxon>Metazoa</taxon>
        <taxon>Ecdysozoa</taxon>
        <taxon>Nematoda</taxon>
        <taxon>Chromadorea</taxon>
        <taxon>Rhabditida</taxon>
        <taxon>Tylenchina</taxon>
        <taxon>Panagrolaimomorpha</taxon>
        <taxon>Panagrolaimoidea</taxon>
        <taxon>Panagrolaimidae</taxon>
        <taxon>Panagrolaimus</taxon>
    </lineage>
</organism>
<dbReference type="WBParaSite" id="PDA_v2.g24268.t1">
    <property type="protein sequence ID" value="PDA_v2.g24268.t1"/>
    <property type="gene ID" value="PDA_v2.g24268"/>
</dbReference>
<accession>A0A914PZH5</accession>